<feature type="transmembrane region" description="Helical" evidence="7">
    <location>
        <begin position="66"/>
        <end position="90"/>
    </location>
</feature>
<evidence type="ECO:0000313" key="15">
    <source>
        <dbReference type="EMBL" id="RDX09972.1"/>
    </source>
</evidence>
<proteinExistence type="inferred from homology"/>
<feature type="domain" description="Major facilitator superfamily (MFS) profile" evidence="8">
    <location>
        <begin position="33"/>
        <end position="118"/>
    </location>
</feature>
<dbReference type="PANTHER" id="PTHR48023:SF4">
    <property type="entry name" value="D-XYLOSE-PROTON SYMPORTER-LIKE 2"/>
    <property type="match status" value="1"/>
</dbReference>
<evidence type="ECO:0000313" key="16">
    <source>
        <dbReference type="Proteomes" id="UP000245582"/>
    </source>
</evidence>
<dbReference type="Gene3D" id="1.20.1250.20">
    <property type="entry name" value="MFS general substrate transporter like domains"/>
    <property type="match status" value="1"/>
</dbReference>
<dbReference type="PANTHER" id="PTHR48023">
    <property type="entry name" value="D-XYLOSE-PROTON SYMPORTER-LIKE 2"/>
    <property type="match status" value="1"/>
</dbReference>
<accession>A0A2U2RRG9</accession>
<dbReference type="SUPFAM" id="SSF103473">
    <property type="entry name" value="MFS general substrate transporter"/>
    <property type="match status" value="1"/>
</dbReference>
<feature type="transmembrane region" description="Helical" evidence="7">
    <location>
        <begin position="26"/>
        <end position="46"/>
    </location>
</feature>
<dbReference type="Proteomes" id="UP000245582">
    <property type="component" value="Unassembled WGS sequence"/>
</dbReference>
<name>A0A2U2RRG9_BIFLN</name>
<dbReference type="Proteomes" id="UP000257074">
    <property type="component" value="Unassembled WGS sequence"/>
</dbReference>
<protein>
    <submittedName>
        <fullName evidence="9 14">MFS transporter</fullName>
    </submittedName>
</protein>
<reference evidence="18 19" key="3">
    <citation type="journal article" date="2019" name="Nat. Med.">
        <title>A library of human gut bacterial isolates paired with longitudinal multiomics data enables mechanistic microbiome research.</title>
        <authorList>
            <person name="Poyet M."/>
            <person name="Groussin M."/>
            <person name="Gibbons S.M."/>
            <person name="Avila-Pacheco J."/>
            <person name="Jiang X."/>
            <person name="Kearney S.M."/>
            <person name="Perrotta A.R."/>
            <person name="Berdy B."/>
            <person name="Zhao S."/>
            <person name="Lieberman T.D."/>
            <person name="Swanson P.K."/>
            <person name="Smith M."/>
            <person name="Roesemann S."/>
            <person name="Alexander J.E."/>
            <person name="Rich S.A."/>
            <person name="Livny J."/>
            <person name="Vlamakis H."/>
            <person name="Clish C."/>
            <person name="Bullock K."/>
            <person name="Deik A."/>
            <person name="Scott J."/>
            <person name="Pierce K.A."/>
            <person name="Xavier R.J."/>
            <person name="Alm E.J."/>
        </authorList>
    </citation>
    <scope>NUCLEOTIDE SEQUENCE [LARGE SCALE GENOMIC DNA]</scope>
    <source>
        <strain evidence="11 21">BIOML-A136</strain>
        <strain evidence="10 18">BIOML-A201</strain>
        <strain evidence="9 20">BIOML-A210</strain>
        <strain evidence="12 19">BIOML-A395</strain>
        <strain evidence="13">BIOML-A409</strain>
    </source>
</reference>
<dbReference type="GO" id="GO:0022857">
    <property type="term" value="F:transmembrane transporter activity"/>
    <property type="evidence" value="ECO:0007669"/>
    <property type="project" value="InterPro"/>
</dbReference>
<evidence type="ECO:0000313" key="14">
    <source>
        <dbReference type="EMBL" id="PWH08468.1"/>
    </source>
</evidence>
<evidence type="ECO:0000313" key="19">
    <source>
        <dbReference type="Proteomes" id="UP000466472"/>
    </source>
</evidence>
<evidence type="ECO:0000256" key="7">
    <source>
        <dbReference type="SAM" id="Phobius"/>
    </source>
</evidence>
<sequence length="118" mass="12856">MTKSSHSDKLGYAGVRLRALWAMEKLSVWFCGLYTTPCLTGLLYGYDTVSISGAIDFLQDKYALSPALQGLVISSIMIGGVIGAGFSGFLSDKYGRRRSTGRRAKSSTRPRLLRLLAN</sequence>
<dbReference type="InterPro" id="IPR020846">
    <property type="entry name" value="MFS_dom"/>
</dbReference>
<dbReference type="GO" id="GO:1904659">
    <property type="term" value="P:D-glucose transmembrane transport"/>
    <property type="evidence" value="ECO:0007669"/>
    <property type="project" value="TreeGrafter"/>
</dbReference>
<keyword evidence="4 7" id="KW-0812">Transmembrane</keyword>
<dbReference type="Proteomes" id="UP000467387">
    <property type="component" value="Unassembled WGS sequence"/>
</dbReference>
<dbReference type="InterPro" id="IPR036259">
    <property type="entry name" value="MFS_trans_sf"/>
</dbReference>
<evidence type="ECO:0000256" key="4">
    <source>
        <dbReference type="ARBA" id="ARBA00022692"/>
    </source>
</evidence>
<evidence type="ECO:0000313" key="21">
    <source>
        <dbReference type="Proteomes" id="UP000476628"/>
    </source>
</evidence>
<dbReference type="EMBL" id="NJNR01000011">
    <property type="protein sequence ID" value="RDX09972.1"/>
    <property type="molecule type" value="Genomic_DNA"/>
</dbReference>
<evidence type="ECO:0000313" key="17">
    <source>
        <dbReference type="Proteomes" id="UP000257074"/>
    </source>
</evidence>
<reference evidence="15 17" key="1">
    <citation type="journal article" date="2017" name="Anaerobe">
        <title>Quantification, isolation and characterization of Bifidobacterium from the vaginal microbiomes of reproductive aged women.</title>
        <authorList>
            <person name="Freitas A.C."/>
            <person name="Hill J.E."/>
        </authorList>
    </citation>
    <scope>NUCLEOTIDE SEQUENCE [LARGE SCALE GENOMIC DNA]</scope>
    <source>
        <strain evidence="15 17">N6D05</strain>
    </source>
</reference>
<dbReference type="PROSITE" id="PS00216">
    <property type="entry name" value="SUGAR_TRANSPORT_1"/>
    <property type="match status" value="1"/>
</dbReference>
<evidence type="ECO:0000313" key="20">
    <source>
        <dbReference type="Proteomes" id="UP000467387"/>
    </source>
</evidence>
<keyword evidence="3" id="KW-0813">Transport</keyword>
<evidence type="ECO:0000256" key="5">
    <source>
        <dbReference type="ARBA" id="ARBA00022989"/>
    </source>
</evidence>
<evidence type="ECO:0000313" key="10">
    <source>
        <dbReference type="EMBL" id="KAB7072537.1"/>
    </source>
</evidence>
<keyword evidence="5 7" id="KW-1133">Transmembrane helix</keyword>
<evidence type="ECO:0000256" key="1">
    <source>
        <dbReference type="ARBA" id="ARBA00004651"/>
    </source>
</evidence>
<evidence type="ECO:0000313" key="13">
    <source>
        <dbReference type="EMBL" id="MZU07606.1"/>
    </source>
</evidence>
<gene>
    <name evidence="15" type="ORF">CE169_03110</name>
    <name evidence="14" type="ORF">CWE05_07650</name>
    <name evidence="11" type="ORF">GBC45_08730</name>
    <name evidence="10" type="ORF">GBI83_06165</name>
    <name evidence="9" type="ORF">GBI87_09245</name>
    <name evidence="12" type="ORF">GT999_00865</name>
    <name evidence="13" type="ORF">GUA24_00870</name>
</gene>
<comment type="subcellular location">
    <subcellularLocation>
        <location evidence="1">Cell membrane</location>
        <topology evidence="1">Multi-pass membrane protein</topology>
    </subcellularLocation>
</comment>
<dbReference type="EMBL" id="WDUB01000014">
    <property type="protein sequence ID" value="KAB7202533.1"/>
    <property type="molecule type" value="Genomic_DNA"/>
</dbReference>
<dbReference type="InterPro" id="IPR050820">
    <property type="entry name" value="MFS_Sugar_Transporter"/>
</dbReference>
<reference evidence="14 16" key="2">
    <citation type="submission" date="2017-11" db="EMBL/GenBank/DDBJ databases">
        <title>Draft genome sequence of Bifidobacterium longum UMA026, isolated from Holstein dairy cow feces.</title>
        <authorList>
            <person name="Albert K."/>
            <person name="Sela D.A."/>
        </authorList>
    </citation>
    <scope>NUCLEOTIDE SEQUENCE [LARGE SCALE GENOMIC DNA]</scope>
    <source>
        <strain evidence="14 16">UMA026</strain>
    </source>
</reference>
<dbReference type="PROSITE" id="PS50850">
    <property type="entry name" value="MFS"/>
    <property type="match status" value="1"/>
</dbReference>
<dbReference type="InterPro" id="IPR005829">
    <property type="entry name" value="Sugar_transporter_CS"/>
</dbReference>
<evidence type="ECO:0000256" key="6">
    <source>
        <dbReference type="ARBA" id="ARBA00023136"/>
    </source>
</evidence>
<dbReference type="Proteomes" id="UP000432196">
    <property type="component" value="Unassembled WGS sequence"/>
</dbReference>
<dbReference type="EMBL" id="PHUM01000008">
    <property type="protein sequence ID" value="PWH08468.1"/>
    <property type="molecule type" value="Genomic_DNA"/>
</dbReference>
<evidence type="ECO:0000256" key="2">
    <source>
        <dbReference type="ARBA" id="ARBA00010992"/>
    </source>
</evidence>
<dbReference type="EMBL" id="WXDR01000001">
    <property type="protein sequence ID" value="MZU07606.1"/>
    <property type="molecule type" value="Genomic_DNA"/>
</dbReference>
<dbReference type="Proteomes" id="UP000466472">
    <property type="component" value="Unassembled WGS sequence"/>
</dbReference>
<evidence type="ECO:0000259" key="8">
    <source>
        <dbReference type="PROSITE" id="PS50850"/>
    </source>
</evidence>
<evidence type="ECO:0000256" key="3">
    <source>
        <dbReference type="ARBA" id="ARBA00022448"/>
    </source>
</evidence>
<keyword evidence="6 7" id="KW-0472">Membrane</keyword>
<evidence type="ECO:0000313" key="12">
    <source>
        <dbReference type="EMBL" id="MZR87884.1"/>
    </source>
</evidence>
<organism evidence="14 16">
    <name type="scientific">Bifidobacterium longum</name>
    <dbReference type="NCBI Taxonomy" id="216816"/>
    <lineage>
        <taxon>Bacteria</taxon>
        <taxon>Bacillati</taxon>
        <taxon>Actinomycetota</taxon>
        <taxon>Actinomycetes</taxon>
        <taxon>Bifidobacteriales</taxon>
        <taxon>Bifidobacteriaceae</taxon>
        <taxon>Bifidobacterium</taxon>
    </lineage>
</organism>
<dbReference type="Proteomes" id="UP000638311">
    <property type="component" value="Unassembled WGS sequence"/>
</dbReference>
<dbReference type="InterPro" id="IPR011701">
    <property type="entry name" value="MFS"/>
</dbReference>
<evidence type="ECO:0000313" key="9">
    <source>
        <dbReference type="EMBL" id="KAB7056365.1"/>
    </source>
</evidence>
<dbReference type="GO" id="GO:0005886">
    <property type="term" value="C:plasma membrane"/>
    <property type="evidence" value="ECO:0007669"/>
    <property type="project" value="UniProtKB-SubCell"/>
</dbReference>
<dbReference type="AlphaFoldDB" id="A0A2U2RRG9"/>
<comment type="caution">
    <text evidence="14">The sequence shown here is derived from an EMBL/GenBank/DDBJ whole genome shotgun (WGS) entry which is preliminary data.</text>
</comment>
<dbReference type="Pfam" id="PF07690">
    <property type="entry name" value="MFS_1"/>
    <property type="match status" value="1"/>
</dbReference>
<dbReference type="EMBL" id="WXEF01000001">
    <property type="protein sequence ID" value="MZR87884.1"/>
    <property type="molecule type" value="Genomic_DNA"/>
</dbReference>
<evidence type="ECO:0000313" key="18">
    <source>
        <dbReference type="Proteomes" id="UP000432196"/>
    </source>
</evidence>
<comment type="similarity">
    <text evidence="2">Belongs to the major facilitator superfamily. Sugar transporter (TC 2.A.1.1) family.</text>
</comment>
<evidence type="ECO:0000313" key="11">
    <source>
        <dbReference type="EMBL" id="KAB7202533.1"/>
    </source>
</evidence>
<dbReference type="EMBL" id="WDWU01000014">
    <property type="protein sequence ID" value="KAB7056365.1"/>
    <property type="molecule type" value="Genomic_DNA"/>
</dbReference>
<dbReference type="Proteomes" id="UP000476628">
    <property type="component" value="Unassembled WGS sequence"/>
</dbReference>
<dbReference type="EMBL" id="WDWL01000007">
    <property type="protein sequence ID" value="KAB7072537.1"/>
    <property type="molecule type" value="Genomic_DNA"/>
</dbReference>